<dbReference type="AlphaFoldDB" id="A0A2I0VT01"/>
<gene>
    <name evidence="2" type="ORF">MA16_Dca006860</name>
</gene>
<keyword evidence="3" id="KW-1185">Reference proteome</keyword>
<reference evidence="2 3" key="1">
    <citation type="journal article" date="2016" name="Sci. Rep.">
        <title>The Dendrobium catenatum Lindl. genome sequence provides insights into polysaccharide synthase, floral development and adaptive evolution.</title>
        <authorList>
            <person name="Zhang G.Q."/>
            <person name="Xu Q."/>
            <person name="Bian C."/>
            <person name="Tsai W.C."/>
            <person name="Yeh C.M."/>
            <person name="Liu K.W."/>
            <person name="Yoshida K."/>
            <person name="Zhang L.S."/>
            <person name="Chang S.B."/>
            <person name="Chen F."/>
            <person name="Shi Y."/>
            <person name="Su Y.Y."/>
            <person name="Zhang Y.Q."/>
            <person name="Chen L.J."/>
            <person name="Yin Y."/>
            <person name="Lin M."/>
            <person name="Huang H."/>
            <person name="Deng H."/>
            <person name="Wang Z.W."/>
            <person name="Zhu S.L."/>
            <person name="Zhao X."/>
            <person name="Deng C."/>
            <person name="Niu S.C."/>
            <person name="Huang J."/>
            <person name="Wang M."/>
            <person name="Liu G.H."/>
            <person name="Yang H.J."/>
            <person name="Xiao X.J."/>
            <person name="Hsiao Y.Y."/>
            <person name="Wu W.L."/>
            <person name="Chen Y.Y."/>
            <person name="Mitsuda N."/>
            <person name="Ohme-Takagi M."/>
            <person name="Luo Y.B."/>
            <person name="Van de Peer Y."/>
            <person name="Liu Z.J."/>
        </authorList>
    </citation>
    <scope>NUCLEOTIDE SEQUENCE [LARGE SCALE GENOMIC DNA]</scope>
    <source>
        <tissue evidence="2">The whole plant</tissue>
    </source>
</reference>
<sequence length="217" mass="23436">MIAHTPSSLPLAIISQLFGCLHSHIQHKQSLEETIGVNQHAHAHLSVHIAPSEKLNAGNEPFCATIYNLLSSLCDSLSTRKRNRSDKVQTPSSRKLPHSSGSLLARTVERRMPNVGQSPVTPNCHRGAGLSRVGLASCSLPIFEPKSCLAQSPLARRPPLPTPWPHGQIISDSLLVSLTTLAWYSADGGGMDDRPDQDPMVSSSRAIVVPGLLSQRR</sequence>
<evidence type="ECO:0000313" key="3">
    <source>
        <dbReference type="Proteomes" id="UP000233837"/>
    </source>
</evidence>
<accession>A0A2I0VT01</accession>
<feature type="region of interest" description="Disordered" evidence="1">
    <location>
        <begin position="80"/>
        <end position="102"/>
    </location>
</feature>
<evidence type="ECO:0000313" key="2">
    <source>
        <dbReference type="EMBL" id="PKU66532.1"/>
    </source>
</evidence>
<dbReference type="Proteomes" id="UP000233837">
    <property type="component" value="Unassembled WGS sequence"/>
</dbReference>
<evidence type="ECO:0000256" key="1">
    <source>
        <dbReference type="SAM" id="MobiDB-lite"/>
    </source>
</evidence>
<organism evidence="2 3">
    <name type="scientific">Dendrobium catenatum</name>
    <dbReference type="NCBI Taxonomy" id="906689"/>
    <lineage>
        <taxon>Eukaryota</taxon>
        <taxon>Viridiplantae</taxon>
        <taxon>Streptophyta</taxon>
        <taxon>Embryophyta</taxon>
        <taxon>Tracheophyta</taxon>
        <taxon>Spermatophyta</taxon>
        <taxon>Magnoliopsida</taxon>
        <taxon>Liliopsida</taxon>
        <taxon>Asparagales</taxon>
        <taxon>Orchidaceae</taxon>
        <taxon>Epidendroideae</taxon>
        <taxon>Malaxideae</taxon>
        <taxon>Dendrobiinae</taxon>
        <taxon>Dendrobium</taxon>
    </lineage>
</organism>
<reference evidence="2 3" key="2">
    <citation type="journal article" date="2017" name="Nature">
        <title>The Apostasia genome and the evolution of orchids.</title>
        <authorList>
            <person name="Zhang G.Q."/>
            <person name="Liu K.W."/>
            <person name="Li Z."/>
            <person name="Lohaus R."/>
            <person name="Hsiao Y.Y."/>
            <person name="Niu S.C."/>
            <person name="Wang J.Y."/>
            <person name="Lin Y.C."/>
            <person name="Xu Q."/>
            <person name="Chen L.J."/>
            <person name="Yoshida K."/>
            <person name="Fujiwara S."/>
            <person name="Wang Z.W."/>
            <person name="Zhang Y.Q."/>
            <person name="Mitsuda N."/>
            <person name="Wang M."/>
            <person name="Liu G.H."/>
            <person name="Pecoraro L."/>
            <person name="Huang H.X."/>
            <person name="Xiao X.J."/>
            <person name="Lin M."/>
            <person name="Wu X.Y."/>
            <person name="Wu W.L."/>
            <person name="Chen Y.Y."/>
            <person name="Chang S.B."/>
            <person name="Sakamoto S."/>
            <person name="Ohme-Takagi M."/>
            <person name="Yagi M."/>
            <person name="Zeng S.J."/>
            <person name="Shen C.Y."/>
            <person name="Yeh C.M."/>
            <person name="Luo Y.B."/>
            <person name="Tsai W.C."/>
            <person name="Van de Peer Y."/>
            <person name="Liu Z.J."/>
        </authorList>
    </citation>
    <scope>NUCLEOTIDE SEQUENCE [LARGE SCALE GENOMIC DNA]</scope>
    <source>
        <tissue evidence="2">The whole plant</tissue>
    </source>
</reference>
<protein>
    <submittedName>
        <fullName evidence="2">Uncharacterized protein</fullName>
    </submittedName>
</protein>
<proteinExistence type="predicted"/>
<name>A0A2I0VT01_9ASPA</name>
<dbReference type="EMBL" id="KZ503267">
    <property type="protein sequence ID" value="PKU66532.1"/>
    <property type="molecule type" value="Genomic_DNA"/>
</dbReference>